<keyword evidence="3" id="KW-1185">Reference proteome</keyword>
<evidence type="ECO:0000256" key="1">
    <source>
        <dbReference type="SAM" id="SignalP"/>
    </source>
</evidence>
<dbReference type="EMBL" id="JAJIRN010000003">
    <property type="protein sequence ID" value="MCV2368087.1"/>
    <property type="molecule type" value="Genomic_DNA"/>
</dbReference>
<keyword evidence="1" id="KW-0732">Signal</keyword>
<gene>
    <name evidence="2" type="ORF">LNV07_08245</name>
</gene>
<name>A0ABT2YDH6_9BURK</name>
<proteinExistence type="predicted"/>
<sequence>MKIILLVLFALLLSGCAIRQNVKPTEQFAEKQICVVENPKVKNGFIEAYRKVLVQKGYEVRMLPPSASLIECPITSTYTANWRWDLAMYMSYAEIKVYKQAKPSGEAIYDATHGGGNMNKFISADVKITELVNQLFPGGAGTR</sequence>
<comment type="caution">
    <text evidence="2">The sequence shown here is derived from an EMBL/GenBank/DDBJ whole genome shotgun (WGS) entry which is preliminary data.</text>
</comment>
<dbReference type="NCBIfam" id="NF040519">
    <property type="entry name" value="Sbal_3080_fam"/>
    <property type="match status" value="1"/>
</dbReference>
<dbReference type="PROSITE" id="PS51257">
    <property type="entry name" value="PROKAR_LIPOPROTEIN"/>
    <property type="match status" value="1"/>
</dbReference>
<evidence type="ECO:0000313" key="2">
    <source>
        <dbReference type="EMBL" id="MCV2368087.1"/>
    </source>
</evidence>
<accession>A0ABT2YDH6</accession>
<feature type="signal peptide" evidence="1">
    <location>
        <begin position="1"/>
        <end position="19"/>
    </location>
</feature>
<dbReference type="RefSeq" id="WP_263570704.1">
    <property type="nucleotide sequence ID" value="NZ_JAJIRN010000003.1"/>
</dbReference>
<keyword evidence="2" id="KW-0449">Lipoprotein</keyword>
<dbReference type="Proteomes" id="UP001209701">
    <property type="component" value="Unassembled WGS sequence"/>
</dbReference>
<protein>
    <submittedName>
        <fullName evidence="2">Sbal_3080 family lipoprotein</fullName>
    </submittedName>
</protein>
<organism evidence="2 3">
    <name type="scientific">Roseateles oligotrophus</name>
    <dbReference type="NCBI Taxonomy" id="1769250"/>
    <lineage>
        <taxon>Bacteria</taxon>
        <taxon>Pseudomonadati</taxon>
        <taxon>Pseudomonadota</taxon>
        <taxon>Betaproteobacteria</taxon>
        <taxon>Burkholderiales</taxon>
        <taxon>Sphaerotilaceae</taxon>
        <taxon>Roseateles</taxon>
    </lineage>
</organism>
<reference evidence="2 3" key="1">
    <citation type="submission" date="2021-11" db="EMBL/GenBank/DDBJ databases">
        <authorList>
            <person name="Liang Q."/>
            <person name="Mou H."/>
            <person name="Liu Z."/>
        </authorList>
    </citation>
    <scope>NUCLEOTIDE SEQUENCE [LARGE SCALE GENOMIC DNA]</scope>
    <source>
        <strain evidence="2 3">CHU3</strain>
    </source>
</reference>
<feature type="chain" id="PRO_5046821396" evidence="1">
    <location>
        <begin position="20"/>
        <end position="143"/>
    </location>
</feature>
<evidence type="ECO:0000313" key="3">
    <source>
        <dbReference type="Proteomes" id="UP001209701"/>
    </source>
</evidence>